<evidence type="ECO:0000256" key="6">
    <source>
        <dbReference type="ARBA" id="ARBA00032248"/>
    </source>
</evidence>
<evidence type="ECO:0000259" key="9">
    <source>
        <dbReference type="Pfam" id="PF00149"/>
    </source>
</evidence>
<accession>A0A381SMP3</accession>
<evidence type="ECO:0000256" key="4">
    <source>
        <dbReference type="ARBA" id="ARBA00022801"/>
    </source>
</evidence>
<protein>
    <recommendedName>
        <fullName evidence="3">bis(5'-nucleosyl)-tetraphosphatase (symmetrical)</fullName>
        <ecNumber evidence="3">3.6.1.41</ecNumber>
    </recommendedName>
    <alternativeName>
        <fullName evidence="6">Ap4A hydrolase</fullName>
    </alternativeName>
    <alternativeName>
        <fullName evidence="5">Diadenosine 5',5'''-P1,P4-tetraphosphate pyrophosphohydrolase</fullName>
    </alternativeName>
    <alternativeName>
        <fullName evidence="7">Diadenosine tetraphosphatase</fullName>
    </alternativeName>
</protein>
<comment type="catalytic activity">
    <reaction evidence="8">
        <text>P(1),P(4)-bis(5'-adenosyl) tetraphosphate + H2O = 2 ADP + 2 H(+)</text>
        <dbReference type="Rhea" id="RHEA:24252"/>
        <dbReference type="ChEBI" id="CHEBI:15377"/>
        <dbReference type="ChEBI" id="CHEBI:15378"/>
        <dbReference type="ChEBI" id="CHEBI:58141"/>
        <dbReference type="ChEBI" id="CHEBI:456216"/>
        <dbReference type="EC" id="3.6.1.41"/>
    </reaction>
</comment>
<dbReference type="Gene3D" id="3.60.21.10">
    <property type="match status" value="1"/>
</dbReference>
<dbReference type="PIRSF" id="PIRSF000903">
    <property type="entry name" value="B5n-ttraPtase_sm"/>
    <property type="match status" value="1"/>
</dbReference>
<dbReference type="NCBIfam" id="NF001204">
    <property type="entry name" value="PRK00166.1"/>
    <property type="match status" value="1"/>
</dbReference>
<evidence type="ECO:0000256" key="8">
    <source>
        <dbReference type="ARBA" id="ARBA00049417"/>
    </source>
</evidence>
<evidence type="ECO:0000256" key="2">
    <source>
        <dbReference type="ARBA" id="ARBA00005419"/>
    </source>
</evidence>
<dbReference type="EMBL" id="UINC01003324">
    <property type="protein sequence ID" value="SVA05300.1"/>
    <property type="molecule type" value="Genomic_DNA"/>
</dbReference>
<gene>
    <name evidence="10" type="ORF">METZ01_LOCUS58154</name>
</gene>
<evidence type="ECO:0000313" key="10">
    <source>
        <dbReference type="EMBL" id="SVA05300.1"/>
    </source>
</evidence>
<dbReference type="PANTHER" id="PTHR40942:SF4">
    <property type="entry name" value="CYTOCHROME C5"/>
    <property type="match status" value="1"/>
</dbReference>
<dbReference type="Pfam" id="PF00149">
    <property type="entry name" value="Metallophos"/>
    <property type="match status" value="1"/>
</dbReference>
<evidence type="ECO:0000256" key="5">
    <source>
        <dbReference type="ARBA" id="ARBA00031248"/>
    </source>
</evidence>
<feature type="non-terminal residue" evidence="10">
    <location>
        <position position="1"/>
    </location>
</feature>
<evidence type="ECO:0000256" key="3">
    <source>
        <dbReference type="ARBA" id="ARBA00012506"/>
    </source>
</evidence>
<keyword evidence="4" id="KW-0378">Hydrolase</keyword>
<dbReference type="SUPFAM" id="SSF56300">
    <property type="entry name" value="Metallo-dependent phosphatases"/>
    <property type="match status" value="1"/>
</dbReference>
<comment type="function">
    <text evidence="1">Hydrolyzes diadenosine 5',5'''-P1,P4-tetraphosphate to yield ADP.</text>
</comment>
<dbReference type="InterPro" id="IPR029052">
    <property type="entry name" value="Metallo-depent_PP-like"/>
</dbReference>
<dbReference type="CDD" id="cd07422">
    <property type="entry name" value="MPP_ApaH"/>
    <property type="match status" value="1"/>
</dbReference>
<dbReference type="InterPro" id="IPR004843">
    <property type="entry name" value="Calcineurin-like_PHP"/>
</dbReference>
<dbReference type="EC" id="3.6.1.41" evidence="3"/>
<comment type="similarity">
    <text evidence="2">Belongs to the Ap4A hydrolase family.</text>
</comment>
<sequence>VATWAIGDVQGCLDCLDRLLEKIRFDSTQDVLWFVGDLVNRGPDSAGVLRRIIGLQDRAIAILGNHDLHLLAIAAGLQPDRPDYRLGELLRADDRDALIDSVRQRPLIHHDPELNTVMVHAGLFPGWSLSQACALALEVQNVLNSNRWMSFVQNMYGDEPCRWNESLKDWERLRFITNAFTRMRFCRGDGSLDFSQKGPIVNSPSHLHPWFEVPAITDAPYRIVFGHWSDLGVHRHHNVICIDSGCVWGGQLAALQLEAQTRNLEMVDCPRV</sequence>
<dbReference type="GO" id="GO:0008803">
    <property type="term" value="F:bis(5'-nucleosyl)-tetraphosphatase (symmetrical) activity"/>
    <property type="evidence" value="ECO:0007669"/>
    <property type="project" value="UniProtKB-EC"/>
</dbReference>
<name>A0A381SMP3_9ZZZZ</name>
<evidence type="ECO:0000256" key="7">
    <source>
        <dbReference type="ARBA" id="ARBA00033210"/>
    </source>
</evidence>
<dbReference type="NCBIfam" id="TIGR00668">
    <property type="entry name" value="apaH"/>
    <property type="match status" value="1"/>
</dbReference>
<organism evidence="10">
    <name type="scientific">marine metagenome</name>
    <dbReference type="NCBI Taxonomy" id="408172"/>
    <lineage>
        <taxon>unclassified sequences</taxon>
        <taxon>metagenomes</taxon>
        <taxon>ecological metagenomes</taxon>
    </lineage>
</organism>
<dbReference type="InterPro" id="IPR004617">
    <property type="entry name" value="ApaH"/>
</dbReference>
<reference evidence="10" key="1">
    <citation type="submission" date="2018-05" db="EMBL/GenBank/DDBJ databases">
        <authorList>
            <person name="Lanie J.A."/>
            <person name="Ng W.-L."/>
            <person name="Kazmierczak K.M."/>
            <person name="Andrzejewski T.M."/>
            <person name="Davidsen T.M."/>
            <person name="Wayne K.J."/>
            <person name="Tettelin H."/>
            <person name="Glass J.I."/>
            <person name="Rusch D."/>
            <person name="Podicherti R."/>
            <person name="Tsui H.-C.T."/>
            <person name="Winkler M.E."/>
        </authorList>
    </citation>
    <scope>NUCLEOTIDE SEQUENCE</scope>
</reference>
<feature type="domain" description="Calcineurin-like phosphoesterase" evidence="9">
    <location>
        <begin position="4"/>
        <end position="141"/>
    </location>
</feature>
<evidence type="ECO:0000256" key="1">
    <source>
        <dbReference type="ARBA" id="ARBA00003413"/>
    </source>
</evidence>
<dbReference type="PANTHER" id="PTHR40942">
    <property type="match status" value="1"/>
</dbReference>
<dbReference type="AlphaFoldDB" id="A0A381SMP3"/>
<proteinExistence type="inferred from homology"/>